<dbReference type="InterPro" id="IPR018841">
    <property type="entry name" value="DUF2442"/>
</dbReference>
<evidence type="ECO:0000256" key="1">
    <source>
        <dbReference type="SAM" id="MobiDB-lite"/>
    </source>
</evidence>
<dbReference type="Proteomes" id="UP001155059">
    <property type="component" value="Unassembled WGS sequence"/>
</dbReference>
<dbReference type="RefSeq" id="WP_268264643.1">
    <property type="nucleotide sequence ID" value="NZ_JALQCW010000009.1"/>
</dbReference>
<dbReference type="AlphaFoldDB" id="A0A9X1YVS2"/>
<organism evidence="2 3">
    <name type="scientific">Pseudomonas morbosilactucae</name>
    <dbReference type="NCBI Taxonomy" id="2938197"/>
    <lineage>
        <taxon>Bacteria</taxon>
        <taxon>Pseudomonadati</taxon>
        <taxon>Pseudomonadota</taxon>
        <taxon>Gammaproteobacteria</taxon>
        <taxon>Pseudomonadales</taxon>
        <taxon>Pseudomonadaceae</taxon>
        <taxon>Pseudomonas</taxon>
    </lineage>
</organism>
<feature type="region of interest" description="Disordered" evidence="1">
    <location>
        <begin position="87"/>
        <end position="114"/>
    </location>
</feature>
<feature type="compositionally biased region" description="Low complexity" evidence="1">
    <location>
        <begin position="88"/>
        <end position="97"/>
    </location>
</feature>
<reference evidence="2 3" key="2">
    <citation type="journal article" date="2023" name="Plant Pathol.">
        <title>Dismantling and reorganizing Pseudomonas marginalis sensu#lato.</title>
        <authorList>
            <person name="Sawada H."/>
            <person name="Fujikawa T."/>
            <person name="Satou M."/>
        </authorList>
    </citation>
    <scope>NUCLEOTIDE SEQUENCE [LARGE SCALE GENOMIC DNA]</scope>
    <source>
        <strain evidence="2 3">MAFF 302030</strain>
    </source>
</reference>
<comment type="caution">
    <text evidence="2">The sequence shown here is derived from an EMBL/GenBank/DDBJ whole genome shotgun (WGS) entry which is preliminary data.</text>
</comment>
<name>A0A9X1YVS2_9PSED</name>
<dbReference type="EMBL" id="JALQCW010000009">
    <property type="protein sequence ID" value="MCK9797275.1"/>
    <property type="molecule type" value="Genomic_DNA"/>
</dbReference>
<gene>
    <name evidence="2" type="ORF">M1B34_05835</name>
</gene>
<dbReference type="Gene3D" id="3.30.2020.40">
    <property type="entry name" value="Uncharacterised protein PF10387, DUF2442"/>
    <property type="match status" value="1"/>
</dbReference>
<protein>
    <submittedName>
        <fullName evidence="2">DUF2442 domain-containing protein</fullName>
    </submittedName>
</protein>
<evidence type="ECO:0000313" key="2">
    <source>
        <dbReference type="EMBL" id="MCK9797275.1"/>
    </source>
</evidence>
<accession>A0A9X1YVS2</accession>
<proteinExistence type="predicted"/>
<evidence type="ECO:0000313" key="3">
    <source>
        <dbReference type="Proteomes" id="UP001155059"/>
    </source>
</evidence>
<dbReference type="Pfam" id="PF10387">
    <property type="entry name" value="DUF2442"/>
    <property type="match status" value="1"/>
</dbReference>
<sequence>MSQRCAAARLSYQAPCLHLGFEDGSAILLPVSNYPELAGLSEADLLGLELGFSGTALCHKDLDLHLAIARLILDGTGWGIERFPYGRQSSSAKAQAARLNGKNGGRPRKVAEVL</sequence>
<reference evidence="2 3" key="1">
    <citation type="journal article" date="2022" name="Int. J. Syst. Evol. Microbiol.">
        <title>Pseudomonas aegrilactucae sp. nov. and Pseudomonas morbosilactucae sp. nov., pathogens causing bacterial rot of lettuce in Japan.</title>
        <authorList>
            <person name="Sawada H."/>
            <person name="Fujikawa T."/>
            <person name="Satou M."/>
        </authorList>
    </citation>
    <scope>NUCLEOTIDE SEQUENCE [LARGE SCALE GENOMIC DNA]</scope>
    <source>
        <strain evidence="2 3">MAFF 302030</strain>
    </source>
</reference>